<evidence type="ECO:0008006" key="4">
    <source>
        <dbReference type="Google" id="ProtNLM"/>
    </source>
</evidence>
<name>A0A849P4K2_9BURK</name>
<organism evidence="2 3">
    <name type="scientific">Pelistega suis</name>
    <dbReference type="NCBI Taxonomy" id="1631957"/>
    <lineage>
        <taxon>Bacteria</taxon>
        <taxon>Pseudomonadati</taxon>
        <taxon>Pseudomonadota</taxon>
        <taxon>Betaproteobacteria</taxon>
        <taxon>Burkholderiales</taxon>
        <taxon>Alcaligenaceae</taxon>
        <taxon>Pelistega</taxon>
    </lineage>
</organism>
<feature type="chain" id="PRO_5032390130" description="DUF1311 domain-containing protein" evidence="1">
    <location>
        <begin position="26"/>
        <end position="209"/>
    </location>
</feature>
<dbReference type="AlphaFoldDB" id="A0A849P4K2"/>
<dbReference type="EMBL" id="JABGBN010000001">
    <property type="protein sequence ID" value="NOL50655.1"/>
    <property type="molecule type" value="Genomic_DNA"/>
</dbReference>
<comment type="caution">
    <text evidence="2">The sequence shown here is derived from an EMBL/GenBank/DDBJ whole genome shotgun (WGS) entry which is preliminary data.</text>
</comment>
<evidence type="ECO:0000313" key="2">
    <source>
        <dbReference type="EMBL" id="NOL50655.1"/>
    </source>
</evidence>
<dbReference type="Proteomes" id="UP000537862">
    <property type="component" value="Unassembled WGS sequence"/>
</dbReference>
<evidence type="ECO:0000256" key="1">
    <source>
        <dbReference type="SAM" id="SignalP"/>
    </source>
</evidence>
<keyword evidence="1" id="KW-0732">Signal</keyword>
<sequence>MMKILSIQSLALALTSTLFVACAQAESAVEFACKAPSEINDEQFKSLVTLGAQLANNQSKLNLPSNCTENVNVVDKTVRNPYRLALQVAAQQKSPSDLATALAEQQTPNMPLDQKAQLHSEWLRSIKVACGDHLACVKQTINAIPNFSVAESPIFCAFTRIADYSVQMHFQQQPKPSYPVACLGHSTLTAGAGLSPMQDWFEAYKLLGK</sequence>
<dbReference type="PROSITE" id="PS51257">
    <property type="entry name" value="PROKAR_LIPOPROTEIN"/>
    <property type="match status" value="1"/>
</dbReference>
<keyword evidence="3" id="KW-1185">Reference proteome</keyword>
<accession>A0A849P4K2</accession>
<evidence type="ECO:0000313" key="3">
    <source>
        <dbReference type="Proteomes" id="UP000537862"/>
    </source>
</evidence>
<dbReference type="RefSeq" id="WP_171679360.1">
    <property type="nucleotide sequence ID" value="NZ_JABGBN010000001.1"/>
</dbReference>
<gene>
    <name evidence="2" type="ORF">HKX39_00495</name>
</gene>
<reference evidence="2 3" key="1">
    <citation type="submission" date="2020-05" db="EMBL/GenBank/DDBJ databases">
        <authorList>
            <person name="Niu N."/>
        </authorList>
    </citation>
    <scope>NUCLEOTIDE SEQUENCE [LARGE SCALE GENOMIC DNA]</scope>
    <source>
        <strain evidence="2 3">3340-03</strain>
    </source>
</reference>
<protein>
    <recommendedName>
        <fullName evidence="4">DUF1311 domain-containing protein</fullName>
    </recommendedName>
</protein>
<feature type="signal peptide" evidence="1">
    <location>
        <begin position="1"/>
        <end position="25"/>
    </location>
</feature>
<proteinExistence type="predicted"/>